<reference evidence="1" key="2">
    <citation type="submission" date="2021-01" db="EMBL/GenBank/DDBJ databases">
        <authorList>
            <person name="Hahn C.R."/>
            <person name="Youssef N.H."/>
            <person name="Elshahed M."/>
        </authorList>
    </citation>
    <scope>NUCLEOTIDE SEQUENCE</scope>
    <source>
        <strain evidence="1">Zod_Metabat.24</strain>
    </source>
</reference>
<sequence length="268" mass="29993">MPAKGVGDRIKSTGRLMLGRDITLGPLVNAINVGFGCTIGDDVLIDLPALTLGDYVTIERGSAIRGYNSCTIGHNVFIGEFSMIDTVGNVEIGNNVGIGAHSQLLSHQMFGDRTFGSRFSIKESLTVGDDVWFANHCIVLPIKAEERSMALAGSVVTDNMKYNRVYAGVPAKDVTEATGPQFDEKIRIEQSQKKLNSFLIEYESYGNNLAFMKITDNLDEEEEEERLTLFSLKDRLYLPRRTEREYNLMKYLLYDKAKFLPYTPPKKK</sequence>
<dbReference type="EMBL" id="JAFGIX010000086">
    <property type="protein sequence ID" value="MBN1574724.1"/>
    <property type="molecule type" value="Genomic_DNA"/>
</dbReference>
<keyword evidence="1" id="KW-0012">Acyltransferase</keyword>
<dbReference type="PANTHER" id="PTHR23416">
    <property type="entry name" value="SIALIC ACID SYNTHASE-RELATED"/>
    <property type="match status" value="1"/>
</dbReference>
<dbReference type="InterPro" id="IPR051159">
    <property type="entry name" value="Hexapeptide_acetyltransf"/>
</dbReference>
<dbReference type="GO" id="GO:0016746">
    <property type="term" value="F:acyltransferase activity"/>
    <property type="evidence" value="ECO:0007669"/>
    <property type="project" value="UniProtKB-KW"/>
</dbReference>
<dbReference type="SUPFAM" id="SSF51161">
    <property type="entry name" value="Trimeric LpxA-like enzymes"/>
    <property type="match status" value="1"/>
</dbReference>
<reference evidence="1" key="1">
    <citation type="journal article" date="2021" name="Environ. Microbiol.">
        <title>Genomic characterization of three novel Desulfobacterota classes expand the metabolic and phylogenetic diversity of the phylum.</title>
        <authorList>
            <person name="Murphy C.L."/>
            <person name="Biggerstaff J."/>
            <person name="Eichhorn A."/>
            <person name="Ewing E."/>
            <person name="Shahan R."/>
            <person name="Soriano D."/>
            <person name="Stewart S."/>
            <person name="VanMol K."/>
            <person name="Walker R."/>
            <person name="Walters P."/>
            <person name="Elshahed M.S."/>
            <person name="Youssef N.H."/>
        </authorList>
    </citation>
    <scope>NUCLEOTIDE SEQUENCE</scope>
    <source>
        <strain evidence="1">Zod_Metabat.24</strain>
    </source>
</reference>
<comment type="caution">
    <text evidence="1">The sequence shown here is derived from an EMBL/GenBank/DDBJ whole genome shotgun (WGS) entry which is preliminary data.</text>
</comment>
<name>A0A9D8KJ80_9DELT</name>
<accession>A0A9D8KJ80</accession>
<dbReference type="Proteomes" id="UP000809273">
    <property type="component" value="Unassembled WGS sequence"/>
</dbReference>
<organism evidence="1 2">
    <name type="scientific">Candidatus Zymogenus saltonus</name>
    <dbReference type="NCBI Taxonomy" id="2844893"/>
    <lineage>
        <taxon>Bacteria</taxon>
        <taxon>Deltaproteobacteria</taxon>
        <taxon>Candidatus Zymogenia</taxon>
        <taxon>Candidatus Zymogeniales</taxon>
        <taxon>Candidatus Zymogenaceae</taxon>
        <taxon>Candidatus Zymogenus</taxon>
    </lineage>
</organism>
<dbReference type="Gene3D" id="2.160.10.10">
    <property type="entry name" value="Hexapeptide repeat proteins"/>
    <property type="match status" value="1"/>
</dbReference>
<protein>
    <submittedName>
        <fullName evidence="1">Acyltransferase</fullName>
    </submittedName>
</protein>
<keyword evidence="1" id="KW-0808">Transferase</keyword>
<evidence type="ECO:0000313" key="1">
    <source>
        <dbReference type="EMBL" id="MBN1574724.1"/>
    </source>
</evidence>
<dbReference type="AlphaFoldDB" id="A0A9D8KJ80"/>
<dbReference type="InterPro" id="IPR011004">
    <property type="entry name" value="Trimer_LpxA-like_sf"/>
</dbReference>
<evidence type="ECO:0000313" key="2">
    <source>
        <dbReference type="Proteomes" id="UP000809273"/>
    </source>
</evidence>
<gene>
    <name evidence="1" type="ORF">JW984_16115</name>
</gene>
<proteinExistence type="predicted"/>
<dbReference type="CDD" id="cd04647">
    <property type="entry name" value="LbH_MAT_like"/>
    <property type="match status" value="1"/>
</dbReference>